<dbReference type="PROSITE" id="PS51098">
    <property type="entry name" value="PTS_EIIB_TYPE_1"/>
    <property type="match status" value="1"/>
</dbReference>
<sequence>MGHYDKLNDFILEHIGGAANVNEVAHCMTRLRFTLHDNALADTQALASAPGVLGAQFSNNQLQVIIGTTVGDVYDELLPKLAASGAEDAGVGANAGQQRNAETQPASGSAAAASPIADAPVEDRTKQTLLNRILATITKIITPVLGVLMGCSLVLGLQSVLVATGAIQSGDGTYVILNAIGNAIFTFFPVLLGYTAAKAFGSDGFIGMIVGAALVFPNFAADLGKGDPLFTLFAGTPFSTDVHSTFLGIPVIFPENGYTSTVIPIILAMFFISRFELWLKSKLPHATQFTFVPFLTILVGVVATLLVLGPIANLLSDAITVALQWLYALSPAIAGAVVGFFYTPLVILGLHWPLVAIGINNLSTLGSDFIMPLIYVVPLAQMAVVFAVWLRSRNTETRQICVTAMISDFFCIIEPSIYGVTLPVKRRFAITCLGSMIGGAIVGAFHVVNYASTIGVLGIVGFVNPKTGDVTNMLIVIAASLIAMACSFAAAFLTEKKDPSAA</sequence>
<evidence type="ECO:0000256" key="1">
    <source>
        <dbReference type="ARBA" id="ARBA00004651"/>
    </source>
</evidence>
<feature type="transmembrane region" description="Helical" evidence="13">
    <location>
        <begin position="173"/>
        <end position="192"/>
    </location>
</feature>
<feature type="transmembrane region" description="Helical" evidence="13">
    <location>
        <begin position="291"/>
        <end position="312"/>
    </location>
</feature>
<keyword evidence="17" id="KW-1185">Reference proteome</keyword>
<dbReference type="PROSITE" id="PS51103">
    <property type="entry name" value="PTS_EIIC_TYPE_1"/>
    <property type="match status" value="1"/>
</dbReference>
<feature type="domain" description="PTS EIIC type-1" evidence="15">
    <location>
        <begin position="135"/>
        <end position="502"/>
    </location>
</feature>
<evidence type="ECO:0000256" key="13">
    <source>
        <dbReference type="SAM" id="Phobius"/>
    </source>
</evidence>
<evidence type="ECO:0000256" key="6">
    <source>
        <dbReference type="ARBA" id="ARBA00022683"/>
    </source>
</evidence>
<dbReference type="InterPro" id="IPR013013">
    <property type="entry name" value="PTS_EIIC_1"/>
</dbReference>
<evidence type="ECO:0000259" key="14">
    <source>
        <dbReference type="PROSITE" id="PS51098"/>
    </source>
</evidence>
<accession>A0A087D394</accession>
<evidence type="ECO:0000256" key="11">
    <source>
        <dbReference type="PROSITE-ProRule" id="PRU00421"/>
    </source>
</evidence>
<evidence type="ECO:0000256" key="5">
    <source>
        <dbReference type="ARBA" id="ARBA00022679"/>
    </source>
</evidence>
<dbReference type="AlphaFoldDB" id="A0A087D394"/>
<evidence type="ECO:0000256" key="12">
    <source>
        <dbReference type="SAM" id="MobiDB-lite"/>
    </source>
</evidence>
<feature type="transmembrane region" description="Helical" evidence="13">
    <location>
        <begin position="261"/>
        <end position="279"/>
    </location>
</feature>
<dbReference type="EMBL" id="JGZO01000034">
    <property type="protein sequence ID" value="KFI89994.1"/>
    <property type="molecule type" value="Genomic_DNA"/>
</dbReference>
<dbReference type="Gene3D" id="3.30.1360.60">
    <property type="entry name" value="Glucose permease domain IIB"/>
    <property type="match status" value="1"/>
</dbReference>
<protein>
    <submittedName>
        <fullName evidence="16">Phosphotransferase system, EIIB</fullName>
        <ecNumber evidence="16">2.7.1.69</ecNumber>
    </submittedName>
</protein>
<feature type="transmembrane region" description="Helical" evidence="13">
    <location>
        <begin position="332"/>
        <end position="357"/>
    </location>
</feature>
<dbReference type="InterPro" id="IPR050558">
    <property type="entry name" value="PTS_Sugar-Specific_Components"/>
</dbReference>
<keyword evidence="2" id="KW-0813">Transport</keyword>
<evidence type="ECO:0000259" key="15">
    <source>
        <dbReference type="PROSITE" id="PS51103"/>
    </source>
</evidence>
<dbReference type="InterPro" id="IPR001996">
    <property type="entry name" value="PTS_IIB_1"/>
</dbReference>
<dbReference type="InterPro" id="IPR036878">
    <property type="entry name" value="Glu_permease_IIB"/>
</dbReference>
<comment type="subcellular location">
    <subcellularLocation>
        <location evidence="1">Cell membrane</location>
        <topology evidence="1">Multi-pass membrane protein</topology>
    </subcellularLocation>
</comment>
<reference evidence="16 17" key="1">
    <citation type="submission" date="2014-03" db="EMBL/GenBank/DDBJ databases">
        <title>Genomics of Bifidobacteria.</title>
        <authorList>
            <person name="Ventura M."/>
            <person name="Milani C."/>
            <person name="Lugli G.A."/>
        </authorList>
    </citation>
    <scope>NUCLEOTIDE SEQUENCE [LARGE SCALE GENOMIC DNA]</scope>
    <source>
        <strain evidence="16 17">LMG 21589</strain>
    </source>
</reference>
<evidence type="ECO:0000256" key="4">
    <source>
        <dbReference type="ARBA" id="ARBA00022597"/>
    </source>
</evidence>
<dbReference type="PANTHER" id="PTHR30175">
    <property type="entry name" value="PHOSPHOTRANSFERASE SYSTEM TRANSPORT PROTEIN"/>
    <property type="match status" value="1"/>
</dbReference>
<name>A0A087D394_9BIFI</name>
<evidence type="ECO:0000256" key="9">
    <source>
        <dbReference type="ARBA" id="ARBA00022989"/>
    </source>
</evidence>
<feature type="transmembrane region" description="Helical" evidence="13">
    <location>
        <begin position="204"/>
        <end position="221"/>
    </location>
</feature>
<dbReference type="GO" id="GO:0090589">
    <property type="term" value="F:protein-phosphocysteine-trehalose phosphotransferase system transporter activity"/>
    <property type="evidence" value="ECO:0007669"/>
    <property type="project" value="TreeGrafter"/>
</dbReference>
<dbReference type="PANTHER" id="PTHR30175:SF1">
    <property type="entry name" value="PTS SYSTEM ARBUTIN-, CELLOBIOSE-, AND SALICIN-SPECIFIC EIIBC COMPONENT-RELATED"/>
    <property type="match status" value="1"/>
</dbReference>
<feature type="transmembrane region" description="Helical" evidence="13">
    <location>
        <begin position="471"/>
        <end position="493"/>
    </location>
</feature>
<keyword evidence="7 13" id="KW-0812">Transmembrane</keyword>
<evidence type="ECO:0000256" key="3">
    <source>
        <dbReference type="ARBA" id="ARBA00022475"/>
    </source>
</evidence>
<dbReference type="Pfam" id="PF02378">
    <property type="entry name" value="PTS_EIIC"/>
    <property type="match status" value="1"/>
</dbReference>
<evidence type="ECO:0000256" key="10">
    <source>
        <dbReference type="ARBA" id="ARBA00023136"/>
    </source>
</evidence>
<dbReference type="eggNOG" id="COG1263">
    <property type="taxonomic scope" value="Bacteria"/>
</dbReference>
<gene>
    <name evidence="16" type="ORF">BSCA_0329</name>
</gene>
<feature type="domain" description="PTS EIIB type-1" evidence="14">
    <location>
        <begin position="5"/>
        <end position="87"/>
    </location>
</feature>
<feature type="active site" description="Phosphocysteine intermediate; for EIIB activity" evidence="11">
    <location>
        <position position="27"/>
    </location>
</feature>
<dbReference type="GO" id="GO:0016301">
    <property type="term" value="F:kinase activity"/>
    <property type="evidence" value="ECO:0007669"/>
    <property type="project" value="UniProtKB-KW"/>
</dbReference>
<dbReference type="GeneID" id="85166603"/>
<dbReference type="SUPFAM" id="SSF55604">
    <property type="entry name" value="Glucose permease domain IIB"/>
    <property type="match status" value="1"/>
</dbReference>
<keyword evidence="9 13" id="KW-1133">Transmembrane helix</keyword>
<feature type="compositionally biased region" description="Low complexity" evidence="12">
    <location>
        <begin position="105"/>
        <end position="117"/>
    </location>
</feature>
<dbReference type="GO" id="GO:0005886">
    <property type="term" value="C:plasma membrane"/>
    <property type="evidence" value="ECO:0007669"/>
    <property type="project" value="UniProtKB-SubCell"/>
</dbReference>
<dbReference type="GO" id="GO:0008982">
    <property type="term" value="F:protein-N(PI)-phosphohistidine-sugar phosphotransferase activity"/>
    <property type="evidence" value="ECO:0007669"/>
    <property type="project" value="InterPro"/>
</dbReference>
<evidence type="ECO:0000313" key="17">
    <source>
        <dbReference type="Proteomes" id="UP000029033"/>
    </source>
</evidence>
<dbReference type="InterPro" id="IPR003352">
    <property type="entry name" value="PTS_EIIC"/>
</dbReference>
<evidence type="ECO:0000256" key="2">
    <source>
        <dbReference type="ARBA" id="ARBA00022448"/>
    </source>
</evidence>
<dbReference type="eggNOG" id="COG1264">
    <property type="taxonomic scope" value="Bacteria"/>
</dbReference>
<dbReference type="STRING" id="158787.BSCA_0329"/>
<evidence type="ECO:0000256" key="7">
    <source>
        <dbReference type="ARBA" id="ARBA00022692"/>
    </source>
</evidence>
<dbReference type="PROSITE" id="PS01035">
    <property type="entry name" value="PTS_EIIB_TYPE_1_CYS"/>
    <property type="match status" value="1"/>
</dbReference>
<feature type="region of interest" description="Disordered" evidence="12">
    <location>
        <begin position="92"/>
        <end position="117"/>
    </location>
</feature>
<dbReference type="OrthoDB" id="9797715at2"/>
<keyword evidence="6" id="KW-0598">Phosphotransferase system</keyword>
<organism evidence="16 17">
    <name type="scientific">Bifidobacterium scardovii</name>
    <dbReference type="NCBI Taxonomy" id="158787"/>
    <lineage>
        <taxon>Bacteria</taxon>
        <taxon>Bacillati</taxon>
        <taxon>Actinomycetota</taxon>
        <taxon>Actinomycetes</taxon>
        <taxon>Bifidobacteriales</taxon>
        <taxon>Bifidobacteriaceae</taxon>
        <taxon>Bifidobacterium</taxon>
    </lineage>
</organism>
<dbReference type="GO" id="GO:0009401">
    <property type="term" value="P:phosphoenolpyruvate-dependent sugar phosphotransferase system"/>
    <property type="evidence" value="ECO:0007669"/>
    <property type="project" value="UniProtKB-KW"/>
</dbReference>
<dbReference type="GO" id="GO:0015771">
    <property type="term" value="P:trehalose transport"/>
    <property type="evidence" value="ECO:0007669"/>
    <property type="project" value="TreeGrafter"/>
</dbReference>
<keyword evidence="5 16" id="KW-0808">Transferase</keyword>
<dbReference type="Proteomes" id="UP000029033">
    <property type="component" value="Unassembled WGS sequence"/>
</dbReference>
<proteinExistence type="predicted"/>
<feature type="compositionally biased region" description="Polar residues" evidence="12">
    <location>
        <begin position="95"/>
        <end position="104"/>
    </location>
</feature>
<keyword evidence="8" id="KW-0418">Kinase</keyword>
<dbReference type="Pfam" id="PF00367">
    <property type="entry name" value="PTS_EIIB"/>
    <property type="match status" value="1"/>
</dbReference>
<evidence type="ECO:0000313" key="16">
    <source>
        <dbReference type="EMBL" id="KFI89994.1"/>
    </source>
</evidence>
<dbReference type="CDD" id="cd00212">
    <property type="entry name" value="PTS_IIB_glc"/>
    <property type="match status" value="1"/>
</dbReference>
<feature type="transmembrane region" description="Helical" evidence="13">
    <location>
        <begin position="140"/>
        <end position="167"/>
    </location>
</feature>
<evidence type="ECO:0000256" key="8">
    <source>
        <dbReference type="ARBA" id="ARBA00022777"/>
    </source>
</evidence>
<dbReference type="EC" id="2.7.1.69" evidence="16"/>
<dbReference type="RefSeq" id="WP_046726258.1">
    <property type="nucleotide sequence ID" value="NZ_CAUPKV010000024.1"/>
</dbReference>
<comment type="caution">
    <text evidence="16">The sequence shown here is derived from an EMBL/GenBank/DDBJ whole genome shotgun (WGS) entry which is preliminary data.</text>
</comment>
<dbReference type="InterPro" id="IPR018113">
    <property type="entry name" value="PTrfase_EIIB_Cys"/>
</dbReference>
<keyword evidence="3" id="KW-1003">Cell membrane</keyword>
<keyword evidence="10 13" id="KW-0472">Membrane</keyword>
<feature type="transmembrane region" description="Helical" evidence="13">
    <location>
        <begin position="369"/>
        <end position="390"/>
    </location>
</feature>
<feature type="transmembrane region" description="Helical" evidence="13">
    <location>
        <begin position="428"/>
        <end position="451"/>
    </location>
</feature>
<keyword evidence="4" id="KW-0762">Sugar transport</keyword>